<evidence type="ECO:0000313" key="6">
    <source>
        <dbReference type="Proteomes" id="UP000182121"/>
    </source>
</evidence>
<comment type="caution">
    <text evidence="5">The sequence shown here is derived from an EMBL/GenBank/DDBJ whole genome shotgun (WGS) entry which is preliminary data.</text>
</comment>
<dbReference type="InterPro" id="IPR036977">
    <property type="entry name" value="DNA_primase_Znf_CHC2"/>
</dbReference>
<evidence type="ECO:0000256" key="3">
    <source>
        <dbReference type="ARBA" id="ARBA00022833"/>
    </source>
</evidence>
<dbReference type="Pfam" id="PF01807">
    <property type="entry name" value="Zn_ribbon_DnaG"/>
    <property type="match status" value="1"/>
</dbReference>
<dbReference type="GO" id="GO:0006269">
    <property type="term" value="P:DNA replication, synthesis of primer"/>
    <property type="evidence" value="ECO:0007669"/>
    <property type="project" value="TreeGrafter"/>
</dbReference>
<organism evidence="5 6">
    <name type="scientific">Enterocloster clostridioformis</name>
    <dbReference type="NCBI Taxonomy" id="1531"/>
    <lineage>
        <taxon>Bacteria</taxon>
        <taxon>Bacillati</taxon>
        <taxon>Bacillota</taxon>
        <taxon>Clostridia</taxon>
        <taxon>Lachnospirales</taxon>
        <taxon>Lachnospiraceae</taxon>
        <taxon>Enterocloster</taxon>
    </lineage>
</organism>
<dbReference type="RefSeq" id="WP_074664505.1">
    <property type="nucleotide sequence ID" value="NZ_FOIO01000110.1"/>
</dbReference>
<keyword evidence="1" id="KW-0479">Metal-binding</keyword>
<keyword evidence="2" id="KW-0863">Zinc-finger</keyword>
<dbReference type="SMART" id="SM00400">
    <property type="entry name" value="ZnF_CHCC"/>
    <property type="match status" value="1"/>
</dbReference>
<gene>
    <name evidence="5" type="ORF">SAMN05216521_11106</name>
</gene>
<dbReference type="AlphaFoldDB" id="A0A1I0KAC9"/>
<dbReference type="Proteomes" id="UP000182121">
    <property type="component" value="Unassembled WGS sequence"/>
</dbReference>
<dbReference type="SUPFAM" id="SSF57783">
    <property type="entry name" value="Zinc beta-ribbon"/>
    <property type="match status" value="1"/>
</dbReference>
<dbReference type="EMBL" id="FOIO01000110">
    <property type="protein sequence ID" value="SEU21106.1"/>
    <property type="molecule type" value="Genomic_DNA"/>
</dbReference>
<dbReference type="GO" id="GO:0008270">
    <property type="term" value="F:zinc ion binding"/>
    <property type="evidence" value="ECO:0007669"/>
    <property type="project" value="UniProtKB-KW"/>
</dbReference>
<evidence type="ECO:0000313" key="5">
    <source>
        <dbReference type="EMBL" id="SEU21106.1"/>
    </source>
</evidence>
<dbReference type="Gene3D" id="3.90.580.10">
    <property type="entry name" value="Zinc finger, CHC2-type domain"/>
    <property type="match status" value="1"/>
</dbReference>
<dbReference type="PANTHER" id="PTHR30313">
    <property type="entry name" value="DNA PRIMASE"/>
    <property type="match status" value="1"/>
</dbReference>
<protein>
    <submittedName>
        <fullName evidence="5">CHC2 zinc finger</fullName>
    </submittedName>
</protein>
<dbReference type="GO" id="GO:0005737">
    <property type="term" value="C:cytoplasm"/>
    <property type="evidence" value="ECO:0007669"/>
    <property type="project" value="TreeGrafter"/>
</dbReference>
<sequence>MKAYRSCDYDPELYRKVKEGISMQQVAEYYGMKVNRKGLCLCPFHHDTDPSLRIYPDGKGFYCFTCGTGGDQIKFTALYREISNTDAARELAAAFDIPINVPVTYREKREAEKIQRRRRELTAFIKRSRMYLTVYRGLLCRAVRERNEHFWEGLGSLSHVEYLLDCLEQCPEELFADKKAVKKIGEVERRITDWYVRIEPDGTVSR</sequence>
<evidence type="ECO:0000256" key="1">
    <source>
        <dbReference type="ARBA" id="ARBA00022723"/>
    </source>
</evidence>
<reference evidence="5 6" key="1">
    <citation type="submission" date="2016-10" db="EMBL/GenBank/DDBJ databases">
        <authorList>
            <person name="Varghese N."/>
            <person name="Submissions S."/>
        </authorList>
    </citation>
    <scope>NUCLEOTIDE SEQUENCE [LARGE SCALE GENOMIC DNA]</scope>
    <source>
        <strain evidence="5 6">NLAE-zl-C196</strain>
    </source>
</reference>
<feature type="domain" description="Zinc finger CHC2-type" evidence="4">
    <location>
        <begin position="39"/>
        <end position="92"/>
    </location>
</feature>
<dbReference type="GO" id="GO:0003677">
    <property type="term" value="F:DNA binding"/>
    <property type="evidence" value="ECO:0007669"/>
    <property type="project" value="InterPro"/>
</dbReference>
<evidence type="ECO:0000259" key="4">
    <source>
        <dbReference type="SMART" id="SM00400"/>
    </source>
</evidence>
<name>A0A1I0KAC9_9FIRM</name>
<accession>A0A1I0KAC9</accession>
<dbReference type="InterPro" id="IPR002694">
    <property type="entry name" value="Znf_CHC2"/>
</dbReference>
<dbReference type="PANTHER" id="PTHR30313:SF2">
    <property type="entry name" value="DNA PRIMASE"/>
    <property type="match status" value="1"/>
</dbReference>
<dbReference type="InterPro" id="IPR050219">
    <property type="entry name" value="DnaG_primase"/>
</dbReference>
<proteinExistence type="predicted"/>
<dbReference type="GO" id="GO:0003899">
    <property type="term" value="F:DNA-directed RNA polymerase activity"/>
    <property type="evidence" value="ECO:0007669"/>
    <property type="project" value="InterPro"/>
</dbReference>
<keyword evidence="3" id="KW-0862">Zinc</keyword>
<evidence type="ECO:0000256" key="2">
    <source>
        <dbReference type="ARBA" id="ARBA00022771"/>
    </source>
</evidence>